<dbReference type="InterPro" id="IPR003439">
    <property type="entry name" value="ABC_transporter-like_ATP-bd"/>
</dbReference>
<comment type="caution">
    <text evidence="6">The sequence shown here is derived from an EMBL/GenBank/DDBJ whole genome shotgun (WGS) entry which is preliminary data.</text>
</comment>
<evidence type="ECO:0000256" key="3">
    <source>
        <dbReference type="ARBA" id="ARBA00022741"/>
    </source>
</evidence>
<dbReference type="GO" id="GO:0016887">
    <property type="term" value="F:ATP hydrolysis activity"/>
    <property type="evidence" value="ECO:0007669"/>
    <property type="project" value="InterPro"/>
</dbReference>
<keyword evidence="2" id="KW-0813">Transport</keyword>
<evidence type="ECO:0000256" key="4">
    <source>
        <dbReference type="ARBA" id="ARBA00022840"/>
    </source>
</evidence>
<dbReference type="EMBL" id="JAGYPE010000002">
    <property type="protein sequence ID" value="MBS4181650.1"/>
    <property type="molecule type" value="Genomic_DNA"/>
</dbReference>
<evidence type="ECO:0000259" key="5">
    <source>
        <dbReference type="PROSITE" id="PS50893"/>
    </source>
</evidence>
<keyword evidence="4 6" id="KW-0067">ATP-binding</keyword>
<feature type="domain" description="ABC transporter" evidence="5">
    <location>
        <begin position="1"/>
        <end position="212"/>
    </location>
</feature>
<keyword evidence="3" id="KW-0547">Nucleotide-binding</keyword>
<dbReference type="InterPro" id="IPR003593">
    <property type="entry name" value="AAA+_ATPase"/>
</dbReference>
<dbReference type="PANTHER" id="PTHR43335">
    <property type="entry name" value="ABC TRANSPORTER, ATP-BINDING PROTEIN"/>
    <property type="match status" value="1"/>
</dbReference>
<dbReference type="GO" id="GO:0005524">
    <property type="term" value="F:ATP binding"/>
    <property type="evidence" value="ECO:0007669"/>
    <property type="project" value="UniProtKB-KW"/>
</dbReference>
<comment type="similarity">
    <text evidence="1">Belongs to the ABC transporter superfamily.</text>
</comment>
<evidence type="ECO:0000313" key="6">
    <source>
        <dbReference type="EMBL" id="MBS4181650.1"/>
    </source>
</evidence>
<dbReference type="SMART" id="SM00382">
    <property type="entry name" value="AAA"/>
    <property type="match status" value="1"/>
</dbReference>
<reference evidence="6" key="1">
    <citation type="submission" date="2021-05" db="EMBL/GenBank/DDBJ databases">
        <title>Novel Bacillus species.</title>
        <authorList>
            <person name="Liu G."/>
        </authorList>
    </citation>
    <scope>NUCLEOTIDE SEQUENCE</scope>
    <source>
        <strain evidence="6">FJAT-50051</strain>
    </source>
</reference>
<name>A0A942SWL2_9BACI</name>
<dbReference type="InterPro" id="IPR027417">
    <property type="entry name" value="P-loop_NTPase"/>
</dbReference>
<dbReference type="PROSITE" id="PS50893">
    <property type="entry name" value="ABC_TRANSPORTER_2"/>
    <property type="match status" value="1"/>
</dbReference>
<dbReference type="Pfam" id="PF00005">
    <property type="entry name" value="ABC_tran"/>
    <property type="match status" value="1"/>
</dbReference>
<dbReference type="SUPFAM" id="SSF52540">
    <property type="entry name" value="P-loop containing nucleoside triphosphate hydrolases"/>
    <property type="match status" value="1"/>
</dbReference>
<accession>A0A942SWL2</accession>
<protein>
    <submittedName>
        <fullName evidence="6">ATP-binding cassette domain-containing protein</fullName>
    </submittedName>
</protein>
<gene>
    <name evidence="6" type="ORF">KHB02_09655</name>
</gene>
<proteinExistence type="inferred from homology"/>
<organism evidence="6">
    <name type="scientific">Neobacillus citreus</name>
    <dbReference type="NCBI Taxonomy" id="2833578"/>
    <lineage>
        <taxon>Bacteria</taxon>
        <taxon>Bacillati</taxon>
        <taxon>Bacillota</taxon>
        <taxon>Bacilli</taxon>
        <taxon>Bacillales</taxon>
        <taxon>Bacillaceae</taxon>
        <taxon>Neobacillus</taxon>
    </lineage>
</organism>
<dbReference type="Gene3D" id="3.40.50.300">
    <property type="entry name" value="P-loop containing nucleotide triphosphate hydrolases"/>
    <property type="match status" value="1"/>
</dbReference>
<dbReference type="PANTHER" id="PTHR43335:SF4">
    <property type="entry name" value="ABC TRANSPORTER, ATP-BINDING PROTEIN"/>
    <property type="match status" value="1"/>
</dbReference>
<dbReference type="AlphaFoldDB" id="A0A942SWL2"/>
<evidence type="ECO:0000256" key="1">
    <source>
        <dbReference type="ARBA" id="ARBA00005417"/>
    </source>
</evidence>
<evidence type="ECO:0000256" key="2">
    <source>
        <dbReference type="ARBA" id="ARBA00022448"/>
    </source>
</evidence>
<sequence>MLDDVTFTCPPGTITAFCGPNGAGKSTALRILSGISRPDRGEALVDGRPLLDLHDAAGALGVLLDASAFHPGRTVRETLRLAAFSLAVPRARADEVAELVGLRDVHSRRVGRLSLGMRQRLGIAHALIGRPRALVLDEPSNGLDPSGIFWLDRLLRQFADDGGTVLMSTHHLAAVARTADRLVVISRGRITADRALDEVPSLRTYVASDDPRLENFLRGSGFEFTRSGSGFEVALDPAAFGRFACERGLPLTELRGDDRRLDDFLASVTARDFEGTALR</sequence>